<gene>
    <name evidence="1" type="ORF">GQE98_10730</name>
</gene>
<dbReference type="EMBL" id="WTUW01000002">
    <property type="protein sequence ID" value="MZR31107.1"/>
    <property type="molecule type" value="Genomic_DNA"/>
</dbReference>
<keyword evidence="2" id="KW-1185">Reference proteome</keyword>
<accession>A0A6L8WAD1</accession>
<protein>
    <submittedName>
        <fullName evidence="1">DUF1849 family protein</fullName>
    </submittedName>
</protein>
<reference evidence="1 2" key="1">
    <citation type="submission" date="2019-12" db="EMBL/GenBank/DDBJ databases">
        <title>Snethiella sp. nov. sp. isolated from sea sand.</title>
        <authorList>
            <person name="Kim J."/>
            <person name="Jeong S.E."/>
            <person name="Jung H.S."/>
            <person name="Jeon C.O."/>
        </authorList>
    </citation>
    <scope>NUCLEOTIDE SEQUENCE [LARGE SCALE GENOMIC DNA]</scope>
    <source>
        <strain evidence="1 2">DP05</strain>
    </source>
</reference>
<dbReference type="Proteomes" id="UP000476030">
    <property type="component" value="Unassembled WGS sequence"/>
</dbReference>
<dbReference type="AlphaFoldDB" id="A0A6L8WAD1"/>
<evidence type="ECO:0000313" key="1">
    <source>
        <dbReference type="EMBL" id="MZR31107.1"/>
    </source>
</evidence>
<proteinExistence type="predicted"/>
<comment type="caution">
    <text evidence="1">The sequence shown here is derived from an EMBL/GenBank/DDBJ whole genome shotgun (WGS) entry which is preliminary data.</text>
</comment>
<dbReference type="Pfam" id="PF08904">
    <property type="entry name" value="EipB_like"/>
    <property type="match status" value="1"/>
</dbReference>
<dbReference type="InterPro" id="IPR015000">
    <property type="entry name" value="EipB-like"/>
</dbReference>
<organism evidence="1 2">
    <name type="scientific">Sneathiella litorea</name>
    <dbReference type="NCBI Taxonomy" id="2606216"/>
    <lineage>
        <taxon>Bacteria</taxon>
        <taxon>Pseudomonadati</taxon>
        <taxon>Pseudomonadota</taxon>
        <taxon>Alphaproteobacteria</taxon>
        <taxon>Sneathiellales</taxon>
        <taxon>Sneathiellaceae</taxon>
        <taxon>Sneathiella</taxon>
    </lineage>
</organism>
<dbReference type="RefSeq" id="WP_161315636.1">
    <property type="nucleotide sequence ID" value="NZ_WTUW01000002.1"/>
</dbReference>
<evidence type="ECO:0000313" key="2">
    <source>
        <dbReference type="Proteomes" id="UP000476030"/>
    </source>
</evidence>
<name>A0A6L8WAD1_9PROT</name>
<sequence length="268" mass="29604">MKWSKVALTLVGIGLTSIVNLSYAAPLRLASHQAVYDLRLEKLGENSGIEGVRGRIVMKVEQQCDGLIVNQRMLLELINFEGNIIVSDYSQSTWEDNVGRMMRFDMSNMLNGQLIEKYSGIAENQEDGTIVKFSNPDLADMTLPRDVIFPGEHTRQILKAAAAGKNLLSTKVYDGNGEDGLSDTLAVIGKAQTLLSPAEATNELKGQTFWPLQISFFDLSQQQTEPDYKVGMKIFGNGIATDLQLEYSDFTLRGEVAELTLLAEEKCS</sequence>